<sequence>MSTTALTSLFSSILCMCPYQRSLISLTFSCILFTPSCFLMSTLFTLSLMLHL</sequence>
<keyword evidence="1" id="KW-0472">Membrane</keyword>
<name>A0AAD9PAR9_RIDPI</name>
<evidence type="ECO:0000313" key="3">
    <source>
        <dbReference type="Proteomes" id="UP001209878"/>
    </source>
</evidence>
<keyword evidence="3" id="KW-1185">Reference proteome</keyword>
<reference evidence="2" key="1">
    <citation type="journal article" date="2023" name="Mol. Biol. Evol.">
        <title>Third-Generation Sequencing Reveals the Adaptive Role of the Epigenome in Three Deep-Sea Polychaetes.</title>
        <authorList>
            <person name="Perez M."/>
            <person name="Aroh O."/>
            <person name="Sun Y."/>
            <person name="Lan Y."/>
            <person name="Juniper S.K."/>
            <person name="Young C.R."/>
            <person name="Angers B."/>
            <person name="Qian P.Y."/>
        </authorList>
    </citation>
    <scope>NUCLEOTIDE SEQUENCE</scope>
    <source>
        <strain evidence="2">R07B-5</strain>
    </source>
</reference>
<evidence type="ECO:0000256" key="1">
    <source>
        <dbReference type="SAM" id="Phobius"/>
    </source>
</evidence>
<evidence type="ECO:0000313" key="2">
    <source>
        <dbReference type="EMBL" id="KAK2191315.1"/>
    </source>
</evidence>
<dbReference type="EMBL" id="JAODUO010000054">
    <property type="protein sequence ID" value="KAK2191315.1"/>
    <property type="molecule type" value="Genomic_DNA"/>
</dbReference>
<proteinExistence type="predicted"/>
<feature type="transmembrane region" description="Helical" evidence="1">
    <location>
        <begin position="25"/>
        <end position="50"/>
    </location>
</feature>
<organism evidence="2 3">
    <name type="scientific">Ridgeia piscesae</name>
    <name type="common">Tubeworm</name>
    <dbReference type="NCBI Taxonomy" id="27915"/>
    <lineage>
        <taxon>Eukaryota</taxon>
        <taxon>Metazoa</taxon>
        <taxon>Spiralia</taxon>
        <taxon>Lophotrochozoa</taxon>
        <taxon>Annelida</taxon>
        <taxon>Polychaeta</taxon>
        <taxon>Sedentaria</taxon>
        <taxon>Canalipalpata</taxon>
        <taxon>Sabellida</taxon>
        <taxon>Siboglinidae</taxon>
        <taxon>Ridgeia</taxon>
    </lineage>
</organism>
<keyword evidence="1" id="KW-0812">Transmembrane</keyword>
<gene>
    <name evidence="2" type="ORF">NP493_54g01000</name>
</gene>
<dbReference type="Proteomes" id="UP001209878">
    <property type="component" value="Unassembled WGS sequence"/>
</dbReference>
<comment type="caution">
    <text evidence="2">The sequence shown here is derived from an EMBL/GenBank/DDBJ whole genome shotgun (WGS) entry which is preliminary data.</text>
</comment>
<keyword evidence="1" id="KW-1133">Transmembrane helix</keyword>
<protein>
    <submittedName>
        <fullName evidence="2">Uncharacterized protein</fullName>
    </submittedName>
</protein>
<dbReference type="AlphaFoldDB" id="A0AAD9PAR9"/>
<accession>A0AAD9PAR9</accession>